<keyword evidence="3" id="KW-1133">Transmembrane helix</keyword>
<dbReference type="Proteomes" id="UP000006820">
    <property type="component" value="Chromosome"/>
</dbReference>
<keyword evidence="3" id="KW-0472">Membrane</keyword>
<feature type="transmembrane region" description="Helical" evidence="3">
    <location>
        <begin position="454"/>
        <end position="476"/>
    </location>
</feature>
<dbReference type="KEGG" id="nfa:NFA_39130"/>
<evidence type="ECO:0000313" key="5">
    <source>
        <dbReference type="EMBL" id="BAD58761.1"/>
    </source>
</evidence>
<evidence type="ECO:0000256" key="1">
    <source>
        <dbReference type="SAM" id="Coils"/>
    </source>
</evidence>
<evidence type="ECO:0000256" key="2">
    <source>
        <dbReference type="SAM" id="MobiDB-lite"/>
    </source>
</evidence>
<organism evidence="5 6">
    <name type="scientific">Nocardia farcinica (strain IFM 10152)</name>
    <dbReference type="NCBI Taxonomy" id="247156"/>
    <lineage>
        <taxon>Bacteria</taxon>
        <taxon>Bacillati</taxon>
        <taxon>Actinomycetota</taxon>
        <taxon>Actinomycetes</taxon>
        <taxon>Mycobacteriales</taxon>
        <taxon>Nocardiaceae</taxon>
        <taxon>Nocardia</taxon>
    </lineage>
</organism>
<dbReference type="STRING" id="247156.NFA_39130"/>
<gene>
    <name evidence="5" type="ordered locus">NFA_39130</name>
</gene>
<feature type="domain" description="Transglycosylase SLT" evidence="4">
    <location>
        <begin position="1487"/>
        <end position="1576"/>
    </location>
</feature>
<name>Q5YST0_NOCFA</name>
<keyword evidence="6" id="KW-1185">Reference proteome</keyword>
<proteinExistence type="predicted"/>
<dbReference type="eggNOG" id="COG0419">
    <property type="taxonomic scope" value="Bacteria"/>
</dbReference>
<dbReference type="InterPro" id="IPR008258">
    <property type="entry name" value="Transglycosylase_SLT_dom_1"/>
</dbReference>
<keyword evidence="3" id="KW-0812">Transmembrane</keyword>
<protein>
    <submittedName>
        <fullName evidence="5">Putative phage tail</fullName>
    </submittedName>
</protein>
<sequence>MPIPRTDLPSAPNLRAHTFIGGVHMADWPAYKAGSARITLRPQLAATFKADVKALLKPIDESLTVTVKPQLMRGFKADLREKIKTAAAGIDQKVTFSPKLAAGFKTSLKTSITTATKDYTPAVAFAPTLTATFKADLAAAVETEIAQQTAFSVEFAPKLRQGFTADLKMAVGGVKSKLRDESLIEFRPGLAKGFRADLKGKLETSTGTLRPKVPVDADLTQATAQLEAFRIAQAAVPLTMNVNVDTAAAVAQLLALRSLASAVGQETSGLGSGALAGARRRLRGNIFTRPIRAIRLQIELDKASVARAEAEVANVRSRLEQSQRSHGDAVDRTRLAQQRYNEVMARSSATESQRTAALQRLTRARRDEADALGRVTGLMNQQRDADERLNRARRDRNSFSRLIGAGLSGLGSAIGDAARHMLSFSNLTNLATIGLIALAAVNLIPLIGQLSQALGVIGLIPAALTGAVAVIGTLVVGSRGIGDAFSAAGKAAESAGKDAETRAKAVATAQKQQASAAKQVEQASRGIESAEKGVRQAQKHTLQAQKDLNRAREQAKDDIDDLNRALGRTALTEESAALAVAEAQRELFRTFMDPDSDAIDRARAQNSVKQALADQQDTIRENQRLAEQAAEANRKGVEGSDEVVAAKERVVDAIDAENEARQSLADAHATLADAQAAYAEASQAVTDAMNESSDAADEYEKALGKLSPAARAFVEQMIALKGSYGELRRLVQEKLFDQLGVSVSNLATNWLPTLREGLGGIAAEINSGVRRALADLDTEASRNKLATIFDNVAKSIGPLINGLENLLQGFLSLSEVGSGFMPSGAQGFENITKRFRDWAESPKGKQQFHDFLDESIRTFGKIMEIGGRLVDLFKNLFRGSDEAGEDWLDSISNTLTKWNEFLSSEEGQQKLKDFFNGAKDFADKLYKAAEKIIELIDRVDGWNLDEKFSSGPLAGVLGLFDEDKSTGEKVGGYAKGMWNAGVTNSPAGWVVRGVLAWDKAAIDTAKDAFNSFSDTIDDKAGSVVGWFYDMGTSASDWASDAKDSFTGSGGALSEFTNMLPDVRTELGEFKDDASDKFNTFKSTVETVFTTLTGPEVLGKFKNELSTLPGFFDGLVLGIGHAWSNVTTALRGPINSVIDVLNGFGDIWNRVAKKLGLPEWEPIDHVGEVGQSGTFDKPLVGARAMGGPGGPVHGPGNGRDDKAGLYRLSRGEHVWTADEVRAAGGHEAMYRMRRTVLKGGGTQAKPDGPLPGYADGGIVQTSDPMDPIQVHLWDLVRNAIPGAILTSAKRFVDVGSGYDLHMQGKAIDLGGPMKEIARWIYTTYPQSAELIHWPLDGWQNLDEGRPFDFGSGTNEQHRDHVHWAANDFLTEMSEDDKRSLFDRVRQGVGGLVSSGRSLMIDNLLAKPLRGLADQVPVFDQLGEFGQMPRAFARKMADTVINWVTSKMGGETGGSVVDYDPAWGVEHWREMAKEAMRRVGFNADDENQVNAMLAQIKSESGGNPNIAQQIVDVNGTGEAAGVGLLQIIPGTYEAYRDPELPNNRRDPFSNMVAALRYYKARYGMDLTTMWGKGHGYDQGGIFPHGTWGFNASGLPEAVLTNPQWKLFEQFIRQMPGMEQKLQALPQPVPGQMAPLPQPMNGGTSADGTPGTYGVPVNPGVDTLEMVGNKARERYTSALKTGFDGLISSTLDPLGLPDPRSLIPSEVTEYGKTLDAWHQARIASAQASGALAQSGYQAAPAPAATANQVVQSGGSGTELATYDYSTHITIQTRDVDEGFRKAQQIADLRAIQHTGTARG</sequence>
<feature type="transmembrane region" description="Helical" evidence="3">
    <location>
        <begin position="427"/>
        <end position="447"/>
    </location>
</feature>
<dbReference type="InterPro" id="IPR023346">
    <property type="entry name" value="Lysozyme-like_dom_sf"/>
</dbReference>
<evidence type="ECO:0000313" key="6">
    <source>
        <dbReference type="Proteomes" id="UP000006820"/>
    </source>
</evidence>
<keyword evidence="1" id="KW-0175">Coiled coil</keyword>
<dbReference type="eggNOG" id="COG3953">
    <property type="taxonomic scope" value="Bacteria"/>
</dbReference>
<dbReference type="EMBL" id="AP006618">
    <property type="protein sequence ID" value="BAD58761.1"/>
    <property type="molecule type" value="Genomic_DNA"/>
</dbReference>
<feature type="region of interest" description="Disordered" evidence="2">
    <location>
        <begin position="516"/>
        <end position="540"/>
    </location>
</feature>
<reference evidence="5 6" key="1">
    <citation type="journal article" date="2004" name="Proc. Natl. Acad. Sci. U.S.A.">
        <title>The complete genomic sequence of Nocardia farcinica IFM 10152.</title>
        <authorList>
            <person name="Ishikawa J."/>
            <person name="Yamashita A."/>
            <person name="Mikami Y."/>
            <person name="Hoshino Y."/>
            <person name="Kurita H."/>
            <person name="Hotta K."/>
            <person name="Shiba T."/>
            <person name="Hattori M."/>
        </authorList>
    </citation>
    <scope>NUCLEOTIDE SEQUENCE [LARGE SCALE GENOMIC DNA]</scope>
    <source>
        <strain evidence="5 6">IFM 10152</strain>
    </source>
</reference>
<dbReference type="eggNOG" id="COG1196">
    <property type="taxonomic scope" value="Bacteria"/>
</dbReference>
<feature type="coiled-coil region" evidence="1">
    <location>
        <begin position="664"/>
        <end position="691"/>
    </location>
</feature>
<dbReference type="Pfam" id="PF01464">
    <property type="entry name" value="SLT"/>
    <property type="match status" value="1"/>
</dbReference>
<dbReference type="HOGENOM" id="CLU_238199_0_0_11"/>
<evidence type="ECO:0000259" key="4">
    <source>
        <dbReference type="Pfam" id="PF01464"/>
    </source>
</evidence>
<evidence type="ECO:0000256" key="3">
    <source>
        <dbReference type="SAM" id="Phobius"/>
    </source>
</evidence>
<accession>Q5YST0</accession>
<dbReference type="SUPFAM" id="SSF53955">
    <property type="entry name" value="Lysozyme-like"/>
    <property type="match status" value="1"/>
</dbReference>
<dbReference type="Gene3D" id="1.10.530.10">
    <property type="match status" value="1"/>
</dbReference>